<comment type="caution">
    <text evidence="1">The sequence shown here is derived from an EMBL/GenBank/DDBJ whole genome shotgun (WGS) entry which is preliminary data.</text>
</comment>
<proteinExistence type="predicted"/>
<evidence type="ECO:0000313" key="1">
    <source>
        <dbReference type="EMBL" id="RUL52071.1"/>
    </source>
</evidence>
<dbReference type="EMBL" id="RYYR01000012">
    <property type="protein sequence ID" value="RUL52071.1"/>
    <property type="molecule type" value="Genomic_DNA"/>
</dbReference>
<gene>
    <name evidence="1" type="ORF">EK386_10775</name>
</gene>
<protein>
    <recommendedName>
        <fullName evidence="3">DUF4065 domain-containing protein</fullName>
    </recommendedName>
</protein>
<evidence type="ECO:0000313" key="2">
    <source>
        <dbReference type="Proteomes" id="UP000287910"/>
    </source>
</evidence>
<reference evidence="1 2" key="1">
    <citation type="submission" date="2018-12" db="EMBL/GenBank/DDBJ databases">
        <title>Lysinibacillus antri sp. nov., isolated from a cave soil.</title>
        <authorList>
            <person name="Narsing Rao M.P."/>
            <person name="Zhang H."/>
            <person name="Dong Z.-Y."/>
            <person name="Niu X.-K."/>
            <person name="Zhang K."/>
            <person name="Fang B.-Z."/>
            <person name="Kang Y.-Q."/>
            <person name="Xiao M."/>
            <person name="Li W.-J."/>
        </authorList>
    </citation>
    <scope>NUCLEOTIDE SEQUENCE [LARGE SCALE GENOMIC DNA]</scope>
    <source>
        <strain evidence="1 2">SYSU K30002</strain>
    </source>
</reference>
<dbReference type="AlphaFoldDB" id="A0A432LBI0"/>
<sequence length="129" mass="15290">MGNIYSAQNVAAYFIYELNEQKGFINSQTLQQLLAILDKQWQITYGHSVFLEETFALNQYGYVVREIEVAYKENGNQHIELPAKDWYLEYGQFQLAYRTYGIPPFTKEEERLVKKTIEYYETVHIKKVS</sequence>
<dbReference type="RefSeq" id="WP_126659176.1">
    <property type="nucleotide sequence ID" value="NZ_RYYR01000012.1"/>
</dbReference>
<organism evidence="1 2">
    <name type="scientific">Lysinibacillus antri</name>
    <dbReference type="NCBI Taxonomy" id="2498145"/>
    <lineage>
        <taxon>Bacteria</taxon>
        <taxon>Bacillati</taxon>
        <taxon>Bacillota</taxon>
        <taxon>Bacilli</taxon>
        <taxon>Bacillales</taxon>
        <taxon>Bacillaceae</taxon>
        <taxon>Lysinibacillus</taxon>
    </lineage>
</organism>
<evidence type="ECO:0008006" key="3">
    <source>
        <dbReference type="Google" id="ProtNLM"/>
    </source>
</evidence>
<name>A0A432LBI0_9BACI</name>
<keyword evidence="2" id="KW-1185">Reference proteome</keyword>
<dbReference type="Proteomes" id="UP000287910">
    <property type="component" value="Unassembled WGS sequence"/>
</dbReference>
<accession>A0A432LBI0</accession>